<evidence type="ECO:0008006" key="8">
    <source>
        <dbReference type="Google" id="ProtNLM"/>
    </source>
</evidence>
<accession>A0A024GLA2</accession>
<dbReference type="InterPro" id="IPR003923">
    <property type="entry name" value="TAF10"/>
</dbReference>
<protein>
    <recommendedName>
        <fullName evidence="8">Transcription initiation factor TFIID subunit 10</fullName>
    </recommendedName>
</protein>
<evidence type="ECO:0000256" key="2">
    <source>
        <dbReference type="ARBA" id="ARBA00023015"/>
    </source>
</evidence>
<keyword evidence="3" id="KW-0804">Transcription</keyword>
<dbReference type="PANTHER" id="PTHR21242:SF0">
    <property type="entry name" value="TRANSCRIPTION INITIATION FACTOR TFIID SUBUNIT 10"/>
    <property type="match status" value="1"/>
</dbReference>
<keyword evidence="2" id="KW-0805">Transcription regulation</keyword>
<sequence length="117" mass="13453">MQMQSLKQLADLLEVLNNYTPIVPEKLVEHYLHQVGFTSDDPRIIRLIALAAHKFLLDVMQDTMQYQRLRTENDTAQKSSNLESSVAVLTIEDLVVSLKEYGINMLKPEYISDHAHE</sequence>
<dbReference type="Pfam" id="PF03540">
    <property type="entry name" value="TAF10"/>
    <property type="match status" value="1"/>
</dbReference>
<comment type="subcellular location">
    <subcellularLocation>
        <location evidence="1">Nucleus</location>
    </subcellularLocation>
</comment>
<keyword evidence="7" id="KW-1185">Reference proteome</keyword>
<evidence type="ECO:0000313" key="7">
    <source>
        <dbReference type="Proteomes" id="UP000053237"/>
    </source>
</evidence>
<dbReference type="GO" id="GO:0016251">
    <property type="term" value="F:RNA polymerase II general transcription initiation factor activity"/>
    <property type="evidence" value="ECO:0007669"/>
    <property type="project" value="TreeGrafter"/>
</dbReference>
<reference evidence="6 7" key="1">
    <citation type="submission" date="2012-05" db="EMBL/GenBank/DDBJ databases">
        <title>Recombination and specialization in a pathogen metapopulation.</title>
        <authorList>
            <person name="Gardiner A."/>
            <person name="Kemen E."/>
            <person name="Schultz-Larsen T."/>
            <person name="MacLean D."/>
            <person name="Van Oosterhout C."/>
            <person name="Jones J.D.G."/>
        </authorList>
    </citation>
    <scope>NUCLEOTIDE SEQUENCE [LARGE SCALE GENOMIC DNA]</scope>
    <source>
        <strain evidence="6 7">Ac Nc2</strain>
    </source>
</reference>
<dbReference type="InParanoid" id="A0A024GLA2"/>
<evidence type="ECO:0000313" key="6">
    <source>
        <dbReference type="EMBL" id="CCI47300.1"/>
    </source>
</evidence>
<keyword evidence="4" id="KW-0539">Nucleus</keyword>
<evidence type="ECO:0000256" key="4">
    <source>
        <dbReference type="ARBA" id="ARBA00023242"/>
    </source>
</evidence>
<name>A0A024GLA2_9STRA</name>
<comment type="caution">
    <text evidence="6">The sequence shown here is derived from an EMBL/GenBank/DDBJ whole genome shotgun (WGS) entry which is preliminary data.</text>
</comment>
<dbReference type="PRINTS" id="PR01443">
    <property type="entry name" value="TFIID30KDSUB"/>
</dbReference>
<evidence type="ECO:0000256" key="1">
    <source>
        <dbReference type="ARBA" id="ARBA00004123"/>
    </source>
</evidence>
<dbReference type="STRING" id="65357.A0A024GLA2"/>
<dbReference type="PANTHER" id="PTHR21242">
    <property type="entry name" value="TRANSCRIPTION INITIATION FACTOR TFIID SUBUNIT 10"/>
    <property type="match status" value="1"/>
</dbReference>
<evidence type="ECO:0000256" key="3">
    <source>
        <dbReference type="ARBA" id="ARBA00023163"/>
    </source>
</evidence>
<dbReference type="GO" id="GO:0005669">
    <property type="term" value="C:transcription factor TFIID complex"/>
    <property type="evidence" value="ECO:0007669"/>
    <property type="project" value="TreeGrafter"/>
</dbReference>
<dbReference type="GO" id="GO:0006367">
    <property type="term" value="P:transcription initiation at RNA polymerase II promoter"/>
    <property type="evidence" value="ECO:0007669"/>
    <property type="project" value="TreeGrafter"/>
</dbReference>
<evidence type="ECO:0000256" key="5">
    <source>
        <dbReference type="ARBA" id="ARBA00025730"/>
    </source>
</evidence>
<dbReference type="GO" id="GO:0000124">
    <property type="term" value="C:SAGA complex"/>
    <property type="evidence" value="ECO:0007669"/>
    <property type="project" value="TreeGrafter"/>
</dbReference>
<dbReference type="EMBL" id="CAIX01000164">
    <property type="protein sequence ID" value="CCI47300.1"/>
    <property type="molecule type" value="Genomic_DNA"/>
</dbReference>
<dbReference type="GO" id="GO:1990841">
    <property type="term" value="F:promoter-specific chromatin binding"/>
    <property type="evidence" value="ECO:0007669"/>
    <property type="project" value="TreeGrafter"/>
</dbReference>
<dbReference type="AlphaFoldDB" id="A0A024GLA2"/>
<dbReference type="Proteomes" id="UP000053237">
    <property type="component" value="Unassembled WGS sequence"/>
</dbReference>
<proteinExistence type="inferred from homology"/>
<dbReference type="CDD" id="cd07982">
    <property type="entry name" value="HFD_TAF10"/>
    <property type="match status" value="1"/>
</dbReference>
<comment type="similarity">
    <text evidence="5">Belongs to the TAF10 family.</text>
</comment>
<gene>
    <name evidence="6" type="ORF">BN9_083070</name>
</gene>
<dbReference type="OrthoDB" id="154356at2759"/>
<organism evidence="6 7">
    <name type="scientific">Albugo candida</name>
    <dbReference type="NCBI Taxonomy" id="65357"/>
    <lineage>
        <taxon>Eukaryota</taxon>
        <taxon>Sar</taxon>
        <taxon>Stramenopiles</taxon>
        <taxon>Oomycota</taxon>
        <taxon>Peronosporomycetes</taxon>
        <taxon>Albuginales</taxon>
        <taxon>Albuginaceae</taxon>
        <taxon>Albugo</taxon>
    </lineage>
</organism>